<dbReference type="PRINTS" id="PR00364">
    <property type="entry name" value="DISEASERSIST"/>
</dbReference>
<organism evidence="10 13">
    <name type="scientific">Coffea arabica</name>
    <name type="common">Arabian coffee</name>
    <dbReference type="NCBI Taxonomy" id="13443"/>
    <lineage>
        <taxon>Eukaryota</taxon>
        <taxon>Viridiplantae</taxon>
        <taxon>Streptophyta</taxon>
        <taxon>Embryophyta</taxon>
        <taxon>Tracheophyta</taxon>
        <taxon>Spermatophyta</taxon>
        <taxon>Magnoliopsida</taxon>
        <taxon>eudicotyledons</taxon>
        <taxon>Gunneridae</taxon>
        <taxon>Pentapetalae</taxon>
        <taxon>asterids</taxon>
        <taxon>lamiids</taxon>
        <taxon>Gentianales</taxon>
        <taxon>Rubiaceae</taxon>
        <taxon>Ixoroideae</taxon>
        <taxon>Gardenieae complex</taxon>
        <taxon>Bertiereae - Coffeeae clade</taxon>
        <taxon>Coffeeae</taxon>
        <taxon>Coffea</taxon>
    </lineage>
</organism>
<dbReference type="Pfam" id="PF00931">
    <property type="entry name" value="NB-ARC"/>
    <property type="match status" value="1"/>
</dbReference>
<accession>A0ABM4WXE4</accession>
<evidence type="ECO:0000259" key="8">
    <source>
        <dbReference type="Pfam" id="PF23559"/>
    </source>
</evidence>
<evidence type="ECO:0000313" key="10">
    <source>
        <dbReference type="Proteomes" id="UP001652660"/>
    </source>
</evidence>
<feature type="domain" description="Disease resistance N-terminal" evidence="7">
    <location>
        <begin position="11"/>
        <end position="104"/>
    </location>
</feature>
<name>A0ABM4WXE4_COFAR</name>
<evidence type="ECO:0000256" key="1">
    <source>
        <dbReference type="ARBA" id="ARBA00022614"/>
    </source>
</evidence>
<dbReference type="Gene3D" id="3.80.10.10">
    <property type="entry name" value="Ribonuclease Inhibitor"/>
    <property type="match status" value="3"/>
</dbReference>
<proteinExistence type="predicted"/>
<keyword evidence="10" id="KW-1185">Reference proteome</keyword>
<dbReference type="InterPro" id="IPR042197">
    <property type="entry name" value="Apaf_helical"/>
</dbReference>
<dbReference type="SUPFAM" id="SSF52058">
    <property type="entry name" value="L domain-like"/>
    <property type="match status" value="2"/>
</dbReference>
<protein>
    <submittedName>
        <fullName evidence="11 12">Disease resistance RPP13-like protein 1</fullName>
    </submittedName>
</protein>
<feature type="domain" description="Disease resistance protein winged helix" evidence="8">
    <location>
        <begin position="437"/>
        <end position="503"/>
    </location>
</feature>
<dbReference type="Proteomes" id="UP001652660">
    <property type="component" value="Chromosome 2e"/>
</dbReference>
<keyword evidence="4" id="KW-0611">Plant defense</keyword>
<evidence type="ECO:0000259" key="6">
    <source>
        <dbReference type="Pfam" id="PF00931"/>
    </source>
</evidence>
<evidence type="ECO:0000313" key="11">
    <source>
        <dbReference type="RefSeq" id="XP_071936452.1"/>
    </source>
</evidence>
<dbReference type="RefSeq" id="XP_071936453.1">
    <property type="nucleotide sequence ID" value="XM_072080352.1"/>
</dbReference>
<dbReference type="InterPro" id="IPR041118">
    <property type="entry name" value="Rx_N"/>
</dbReference>
<dbReference type="PANTHER" id="PTHR36766:SF51">
    <property type="entry name" value="DISEASE RESISTANCE RPP13-LIKE PROTEIN 1"/>
    <property type="match status" value="1"/>
</dbReference>
<dbReference type="InterPro" id="IPR056789">
    <property type="entry name" value="LRR_R13L1-DRL21"/>
</dbReference>
<dbReference type="RefSeq" id="XP_071936454.1">
    <property type="nucleotide sequence ID" value="XM_072080353.1"/>
</dbReference>
<dbReference type="Pfam" id="PF25019">
    <property type="entry name" value="LRR_R13L1-DRL21"/>
    <property type="match status" value="1"/>
</dbReference>
<evidence type="ECO:0000313" key="12">
    <source>
        <dbReference type="RefSeq" id="XP_071936453.1"/>
    </source>
</evidence>
<dbReference type="Gene3D" id="3.40.50.300">
    <property type="entry name" value="P-loop containing nucleotide triphosphate hydrolases"/>
    <property type="match status" value="1"/>
</dbReference>
<dbReference type="InterPro" id="IPR058922">
    <property type="entry name" value="WHD_DRP"/>
</dbReference>
<dbReference type="InterPro" id="IPR027417">
    <property type="entry name" value="P-loop_NTPase"/>
</dbReference>
<dbReference type="Gene3D" id="1.20.5.4130">
    <property type="match status" value="1"/>
</dbReference>
<feature type="domain" description="R13L1/DRL21-like LRR repeat region" evidence="9">
    <location>
        <begin position="694"/>
        <end position="818"/>
    </location>
</feature>
<reference evidence="11 12" key="1">
    <citation type="submission" date="2025-05" db="UniProtKB">
        <authorList>
            <consortium name="RefSeq"/>
        </authorList>
    </citation>
    <scope>IDENTIFICATION</scope>
    <source>
        <tissue evidence="11 12">Leaves</tissue>
    </source>
</reference>
<dbReference type="PANTHER" id="PTHR36766">
    <property type="entry name" value="PLANT BROAD-SPECTRUM MILDEW RESISTANCE PROTEIN RPW8"/>
    <property type="match status" value="1"/>
</dbReference>
<sequence>MAVALAVGSSVLSAFLQVVFDRMATKEFVNLFQKRKNDEELLQKLKLNLLALGAVLDDAENKQTRNQFVKGWLDELHDTIYQADELLDEINTEALRLKVEAEHQSSASQVSVSTYSKSSSNDFLKKMMPEIEKMVVKLDWFVQQINPLGLQVVEQKIQSCRRLPSTSLVDETTVYGREVDKEKIIEVLLSESVNRVNVTVIPLVGLGGIGKTTLAQLVYNDKWVQDHFSIKAWVCISEDYDATRITKELLGELDIPFSDMSENLNSLQMKLQLGLTQKKFLLVLDDFWNRDYNDWDKLKVLFKGGLQGSKIIVTTRDEKIALMMCKKESIYHLDLMKEGDSWSLFKKHAFENIDGNQSSELEQIGKKIVKKCGGLPLAVKTVAGLLRSETTAEEWKDILVSEVWSQTDNQDSILPALRLSYNHLPSHLKRCFAFCAIFHKDYQFEKEEIIQLWQAHDLLEHPRGNRGIEEIGEEYLREMRLRSLFEQSTANFFIMHDLVNDLARFVSGKYCLRLEDHHLGHGTTGRISNFSYHPSSYDTYHKFELLRETKNLRTFLSLSISKNSNQKYEVSPKFLHGMLPKFKSLRVLSLLGYHILKLPDSISHLKHLRFLNLSSTNVNTLPEWICTFYNLQTLLLPNCKKLQELPVNLAKLINLSYLDISGTPLKTMPLHIGRLRNLQVLTNFIVGKSSGSMIEELGKFHKLRGGLFISNLQNVSCGRDASMVNLKGKKHLDKLALKWNAETNDSQVAKDVLDNLEPHSSIKLLKIVGYCGTTFPNWIGNPSLINLKSLSLSSCEYCLFLPALGQLRALQSLEIVGMSCISALTEDFYGDTRATMPFTSLKKLGIEKMPELEKWHIPKYEVFNNLEELYIIDCPKLIGELPQQCSSLRILEISRCDSLVLPNGQLSIFNGNNIQQFTSLCDLKISNLKSLKGLCLELNQLVKLQRLSIVDCGSLLPFLPSYLPSSLKVLNYEGCCNLEVESESWQLEDLALVNYDSHKVMCLGAFPMLKSLEILNCKSTGIGSQNSGAATSVMTSLQTLAISGSVDLMSFPEGGLPAAPKLTQLHLWNCKKLKFLPQQMDYLFPSLRHLFISCCPNIECLPEGGLPSSLQCLDISTCKKLISRRREWGVAKLPSLTQFRIGGIDDEVESFPEEDWLLPCTLQSLQLWAHKNLTKLSYSGLRHLCSLQTLYIRNCTRLQSLPEEGLPASLTTLEIEKCPLLKPRLRWKKGQDWPKVAHIPCIIVDLELVP</sequence>
<keyword evidence="2" id="KW-0677">Repeat</keyword>
<keyword evidence="1" id="KW-0433">Leucine-rich repeat</keyword>
<dbReference type="Pfam" id="PF18052">
    <property type="entry name" value="Rx_N"/>
    <property type="match status" value="1"/>
</dbReference>
<dbReference type="InterPro" id="IPR002182">
    <property type="entry name" value="NB-ARC"/>
</dbReference>
<dbReference type="RefSeq" id="XP_071936452.1">
    <property type="nucleotide sequence ID" value="XM_072080351.1"/>
</dbReference>
<evidence type="ECO:0000256" key="3">
    <source>
        <dbReference type="ARBA" id="ARBA00022741"/>
    </source>
</evidence>
<feature type="domain" description="NB-ARC" evidence="6">
    <location>
        <begin position="178"/>
        <end position="352"/>
    </location>
</feature>
<dbReference type="InterPro" id="IPR032675">
    <property type="entry name" value="LRR_dom_sf"/>
</dbReference>
<gene>
    <name evidence="11 12 13" type="primary">LOC113728968</name>
</gene>
<dbReference type="Pfam" id="PF23559">
    <property type="entry name" value="WHD_DRP"/>
    <property type="match status" value="1"/>
</dbReference>
<evidence type="ECO:0000259" key="7">
    <source>
        <dbReference type="Pfam" id="PF18052"/>
    </source>
</evidence>
<evidence type="ECO:0000256" key="4">
    <source>
        <dbReference type="ARBA" id="ARBA00022821"/>
    </source>
</evidence>
<dbReference type="Gene3D" id="1.10.8.430">
    <property type="entry name" value="Helical domain of apoptotic protease-activating factors"/>
    <property type="match status" value="1"/>
</dbReference>
<evidence type="ECO:0000259" key="9">
    <source>
        <dbReference type="Pfam" id="PF25019"/>
    </source>
</evidence>
<evidence type="ECO:0000256" key="5">
    <source>
        <dbReference type="ARBA" id="ARBA00022840"/>
    </source>
</evidence>
<evidence type="ECO:0000256" key="2">
    <source>
        <dbReference type="ARBA" id="ARBA00022737"/>
    </source>
</evidence>
<dbReference type="GeneID" id="113728968"/>
<evidence type="ECO:0000313" key="13">
    <source>
        <dbReference type="RefSeq" id="XP_071936454.1"/>
    </source>
</evidence>
<dbReference type="SUPFAM" id="SSF52540">
    <property type="entry name" value="P-loop containing nucleoside triphosphate hydrolases"/>
    <property type="match status" value="1"/>
</dbReference>
<keyword evidence="5" id="KW-0067">ATP-binding</keyword>
<keyword evidence="3" id="KW-0547">Nucleotide-binding</keyword>